<dbReference type="PANTHER" id="PTHR45920">
    <property type="entry name" value="FORMIN HOMOLOGY 2 DOMAIN CONTAINING, ISOFORM I"/>
    <property type="match status" value="1"/>
</dbReference>
<gene>
    <name evidence="3" type="ORF">G4P62_003927</name>
</gene>
<evidence type="ECO:0000259" key="2">
    <source>
        <dbReference type="PROSITE" id="PS51444"/>
    </source>
</evidence>
<dbReference type="InterPro" id="IPR042201">
    <property type="entry name" value="FH2_Formin_sf"/>
</dbReference>
<dbReference type="SMART" id="SM00498">
    <property type="entry name" value="FH2"/>
    <property type="match status" value="1"/>
</dbReference>
<feature type="compositionally biased region" description="Pro residues" evidence="1">
    <location>
        <begin position="72"/>
        <end position="86"/>
    </location>
</feature>
<dbReference type="Ensembl" id="ENSNFUT00015028500.1">
    <property type="protein sequence ID" value="ENSNFUP00015027284.1"/>
    <property type="gene ID" value="ENSNFUG00015013229.1"/>
</dbReference>
<dbReference type="Ensembl" id="ENSNFUT00015028501.1">
    <property type="protein sequence ID" value="ENSNFUP00015027285.1"/>
    <property type="gene ID" value="ENSNFUG00015013229.1"/>
</dbReference>
<dbReference type="Ensembl" id="ENSNFUT00015028509.1">
    <property type="protein sequence ID" value="ENSNFUP00015027292.1"/>
    <property type="gene ID" value="ENSNFUG00015013229.1"/>
</dbReference>
<dbReference type="Gene3D" id="1.20.58.2220">
    <property type="entry name" value="Formin, FH2 domain"/>
    <property type="match status" value="1"/>
</dbReference>
<dbReference type="InterPro" id="IPR015425">
    <property type="entry name" value="FH2_Formin"/>
</dbReference>
<organism evidence="4 5">
    <name type="scientific">Nothobranchius furzeri</name>
    <name type="common">Turquoise killifish</name>
    <dbReference type="NCBI Taxonomy" id="105023"/>
    <lineage>
        <taxon>Eukaryota</taxon>
        <taxon>Metazoa</taxon>
        <taxon>Chordata</taxon>
        <taxon>Craniata</taxon>
        <taxon>Vertebrata</taxon>
        <taxon>Euteleostomi</taxon>
        <taxon>Actinopterygii</taxon>
        <taxon>Neopterygii</taxon>
        <taxon>Teleostei</taxon>
        <taxon>Neoteleostei</taxon>
        <taxon>Acanthomorphata</taxon>
        <taxon>Ovalentaria</taxon>
        <taxon>Atherinomorphae</taxon>
        <taxon>Cyprinodontiformes</taxon>
        <taxon>Nothobranchiidae</taxon>
        <taxon>Nothobranchius</taxon>
    </lineage>
</organism>
<dbReference type="PANTHER" id="PTHR45920:SF4">
    <property type="entry name" value="FORMIN HOMOLOGY 2 DOMAIN CONTAINING, ISOFORM I"/>
    <property type="match status" value="1"/>
</dbReference>
<proteinExistence type="predicted"/>
<evidence type="ECO:0000313" key="4">
    <source>
        <dbReference type="Ensembl" id="ENSNFUP00015027284.1"/>
    </source>
</evidence>
<feature type="region of interest" description="Disordered" evidence="1">
    <location>
        <begin position="492"/>
        <end position="526"/>
    </location>
</feature>
<dbReference type="GO" id="GO:0030866">
    <property type="term" value="P:cortical actin cytoskeleton organization"/>
    <property type="evidence" value="ECO:0007669"/>
    <property type="project" value="TreeGrafter"/>
</dbReference>
<dbReference type="PROSITE" id="PS51444">
    <property type="entry name" value="FH2"/>
    <property type="match status" value="1"/>
</dbReference>
<dbReference type="KEGG" id="nfu:107377145"/>
<feature type="region of interest" description="Disordered" evidence="1">
    <location>
        <begin position="47"/>
        <end position="91"/>
    </location>
</feature>
<dbReference type="GO" id="GO:0051015">
    <property type="term" value="F:actin filament binding"/>
    <property type="evidence" value="ECO:0007669"/>
    <property type="project" value="TreeGrafter"/>
</dbReference>
<evidence type="ECO:0000313" key="5">
    <source>
        <dbReference type="Proteomes" id="UP000694548"/>
    </source>
</evidence>
<dbReference type="EMBL" id="JAAVVJ010000009">
    <property type="protein sequence ID" value="KAF7214604.1"/>
    <property type="molecule type" value="Genomic_DNA"/>
</dbReference>
<name>A0A8C6M0R6_NOTFU</name>
<reference evidence="4" key="1">
    <citation type="submission" date="2014-08" db="EMBL/GenBank/DDBJ databases">
        <authorList>
            <person name="Senf B."/>
            <person name="Petzold A."/>
            <person name="Downie B.R."/>
            <person name="Koch P."/>
            <person name="Platzer M."/>
        </authorList>
    </citation>
    <scope>NUCLEOTIDE SEQUENCE [LARGE SCALE GENOMIC DNA]</scope>
    <source>
        <strain evidence="4">GRZ</strain>
    </source>
</reference>
<evidence type="ECO:0000313" key="3">
    <source>
        <dbReference type="EMBL" id="KAF7214604.1"/>
    </source>
</evidence>
<dbReference type="OMA" id="IYSMDSS"/>
<reference evidence="3" key="2">
    <citation type="submission" date="2020-03" db="EMBL/GenBank/DDBJ databases">
        <title>Intra-Species Differences in Population Size shape Life History and Genome Evolution.</title>
        <authorList>
            <person name="Willemsen D."/>
            <person name="Cui R."/>
            <person name="Valenzano D.R."/>
        </authorList>
    </citation>
    <scope>NUCLEOTIDE SEQUENCE</scope>
    <source>
        <strain evidence="3">GRZ</strain>
        <tissue evidence="3">Whole</tissue>
    </source>
</reference>
<protein>
    <submittedName>
        <fullName evidence="3 4">FH1/FH2 domain-containing protein 1-like</fullName>
    </submittedName>
</protein>
<evidence type="ECO:0000256" key="1">
    <source>
        <dbReference type="SAM" id="MobiDB-lite"/>
    </source>
</evidence>
<feature type="domain" description="FH2" evidence="2">
    <location>
        <begin position="91"/>
        <end position="507"/>
    </location>
</feature>
<dbReference type="GeneTree" id="ENSGT00940000154807"/>
<dbReference type="Ensembl" id="ENSNFUT00015028503.1">
    <property type="protein sequence ID" value="ENSNFUP00015027287.1"/>
    <property type="gene ID" value="ENSNFUG00015013229.1"/>
</dbReference>
<dbReference type="GO" id="GO:0005856">
    <property type="term" value="C:cytoskeleton"/>
    <property type="evidence" value="ECO:0007669"/>
    <property type="project" value="TreeGrafter"/>
</dbReference>
<accession>A0A8C6M0R6</accession>
<dbReference type="Pfam" id="PF02181">
    <property type="entry name" value="FH2"/>
    <property type="match status" value="1"/>
</dbReference>
<keyword evidence="5" id="KW-1185">Reference proteome</keyword>
<reference evidence="4" key="3">
    <citation type="submission" date="2025-05" db="UniProtKB">
        <authorList>
            <consortium name="Ensembl"/>
        </authorList>
    </citation>
    <scope>IDENTIFICATION</scope>
</reference>
<dbReference type="Proteomes" id="UP000822369">
    <property type="component" value="Chromosome 9"/>
</dbReference>
<dbReference type="SUPFAM" id="SSF101447">
    <property type="entry name" value="Formin homology 2 domain (FH2 domain)"/>
    <property type="match status" value="1"/>
</dbReference>
<dbReference type="GO" id="GO:0005737">
    <property type="term" value="C:cytoplasm"/>
    <property type="evidence" value="ECO:0007669"/>
    <property type="project" value="TreeGrafter"/>
</dbReference>
<dbReference type="AlphaFoldDB" id="A0A8C6M0R6"/>
<sequence length="564" mass="63938">MKNFRKLVKDSDHSKDLTWDFEHSWDSFLNPAARLCLNSLDFSDLWDEEESRDDEGSAAASESSTGPQESLVPPPPPPPLPPPLASPLPASSKGAIIKSRTLKLHWRELQNLAPLPRMTRFGTQTIWEGLEPVRLDTNRLEFLFESKTSSTSFSLTSGQQKQLNVSVLGMKRSNIITISLSKLPPPRLLPPAIYSMDSSVLDREDIQRLQALIPTEEEISLIKEAKAQNPLAPLAQAELCLLTLADIPHLSTRLQLWAFALDYDSLEREIAEPLFHLKLAMEQLASSQTFRFILATVLAIGNFLNGCKARGFELSYLGKLSQVRDTHTRQPLLHHVCVLLLELYPQSSDLHSDITAVTKAGKCDYTLVQTNFTQLEVMCKASWEQLKVLERAEEKRKGGKGENRKGKHDDGSLAAECSLRHRLPKILKECEERLKVLRAVHRRVINRFHSFLFFLGYSRVMVRDTKAEDFCRTISNFSLEYRSTRQAIILQRERQKAGTESPGPNTPVCGRRCQQTPSQDSDEQRKLEEALRAPETVARLDVTLPRNRRRLADIKGSFSRSLKW</sequence>
<dbReference type="Proteomes" id="UP000694548">
    <property type="component" value="Chromosome sgr04"/>
</dbReference>